<keyword evidence="1" id="KW-0472">Membrane</keyword>
<dbReference type="Proteomes" id="UP001527202">
    <property type="component" value="Unassembled WGS sequence"/>
</dbReference>
<evidence type="ECO:0000313" key="2">
    <source>
        <dbReference type="EMBL" id="MCY9597164.1"/>
    </source>
</evidence>
<keyword evidence="1" id="KW-0812">Transmembrane</keyword>
<feature type="transmembrane region" description="Helical" evidence="1">
    <location>
        <begin position="76"/>
        <end position="100"/>
    </location>
</feature>
<reference evidence="3 4" key="1">
    <citation type="submission" date="2018-01" db="EMBL/GenBank/DDBJ databases">
        <title>The whole genome sequencing and assembly of Paenibacillus chitinolyticus KCCM 41400 strain.</title>
        <authorList>
            <person name="Kim J.-Y."/>
            <person name="Park M.-K."/>
            <person name="Lee Y.-J."/>
            <person name="Yi H."/>
            <person name="Bahn Y.-S."/>
            <person name="Kim J.F."/>
            <person name="Lee D.-W."/>
        </authorList>
    </citation>
    <scope>NUCLEOTIDE SEQUENCE [LARGE SCALE GENOMIC DNA]</scope>
    <source>
        <strain evidence="3 4">KCCM 41400</strain>
    </source>
</reference>
<feature type="transmembrane region" description="Helical" evidence="1">
    <location>
        <begin position="7"/>
        <end position="31"/>
    </location>
</feature>
<dbReference type="AlphaFoldDB" id="A0A410WQ33"/>
<sequence length="147" mass="16844">MKVLKWLLAIVFYHSFMFGVIIATLFMPFIIYGDIKKILINEVPVASGGVIVISLLAFFIYLAMRSKFLGIPYRKITILLPALQMLIYTSFALSVGVIILNKWADEGLYSKGWAITLLLLAIAAIRLCMSLLYWKYPVVRRTNRYKE</sequence>
<organism evidence="3 4">
    <name type="scientific">Paenibacillus chitinolyticus</name>
    <dbReference type="NCBI Taxonomy" id="79263"/>
    <lineage>
        <taxon>Bacteria</taxon>
        <taxon>Bacillati</taxon>
        <taxon>Bacillota</taxon>
        <taxon>Bacilli</taxon>
        <taxon>Bacillales</taxon>
        <taxon>Paenibacillaceae</taxon>
        <taxon>Paenibacillus</taxon>
    </lineage>
</organism>
<gene>
    <name evidence="2" type="ORF">M5X16_15495</name>
    <name evidence="3" type="ORF">PC41400_01635</name>
</gene>
<evidence type="ECO:0000313" key="3">
    <source>
        <dbReference type="EMBL" id="QAV16465.1"/>
    </source>
</evidence>
<reference evidence="2 5" key="2">
    <citation type="submission" date="2022-05" db="EMBL/GenBank/DDBJ databases">
        <title>Genome Sequencing of Bee-Associated Microbes.</title>
        <authorList>
            <person name="Dunlap C."/>
        </authorList>
    </citation>
    <scope>NUCLEOTIDE SEQUENCE [LARGE SCALE GENOMIC DNA]</scope>
    <source>
        <strain evidence="2 5">NRRL B-23120</strain>
    </source>
</reference>
<feature type="transmembrane region" description="Helical" evidence="1">
    <location>
        <begin position="112"/>
        <end position="134"/>
    </location>
</feature>
<dbReference type="EMBL" id="JAMDMJ010000018">
    <property type="protein sequence ID" value="MCY9597164.1"/>
    <property type="molecule type" value="Genomic_DNA"/>
</dbReference>
<dbReference type="EMBL" id="CP026520">
    <property type="protein sequence ID" value="QAV16465.1"/>
    <property type="molecule type" value="Genomic_DNA"/>
</dbReference>
<keyword evidence="5" id="KW-1185">Reference proteome</keyword>
<dbReference type="Proteomes" id="UP000288943">
    <property type="component" value="Chromosome"/>
</dbReference>
<dbReference type="RefSeq" id="WP_042231763.1">
    <property type="nucleotide sequence ID" value="NZ_CP026520.1"/>
</dbReference>
<dbReference type="KEGG" id="pchi:PC41400_01635"/>
<protein>
    <submittedName>
        <fullName evidence="3">Uncharacterized protein</fullName>
    </submittedName>
</protein>
<evidence type="ECO:0000313" key="4">
    <source>
        <dbReference type="Proteomes" id="UP000288943"/>
    </source>
</evidence>
<evidence type="ECO:0000313" key="5">
    <source>
        <dbReference type="Proteomes" id="UP001527202"/>
    </source>
</evidence>
<proteinExistence type="predicted"/>
<keyword evidence="1" id="KW-1133">Transmembrane helix</keyword>
<name>A0A410WQ33_9BACL</name>
<feature type="transmembrane region" description="Helical" evidence="1">
    <location>
        <begin position="43"/>
        <end position="64"/>
    </location>
</feature>
<evidence type="ECO:0000256" key="1">
    <source>
        <dbReference type="SAM" id="Phobius"/>
    </source>
</evidence>
<accession>A0A410WQ33</accession>
<dbReference type="OrthoDB" id="2609546at2"/>
<dbReference type="GeneID" id="95373515"/>